<gene>
    <name evidence="2" type="ORF">ACFSJ3_18685</name>
</gene>
<dbReference type="PANTHER" id="PTHR34351">
    <property type="entry name" value="SLR1927 PROTEIN-RELATED"/>
    <property type="match status" value="1"/>
</dbReference>
<dbReference type="PANTHER" id="PTHR34351:SF1">
    <property type="entry name" value="SLR1927 PROTEIN"/>
    <property type="match status" value="1"/>
</dbReference>
<evidence type="ECO:0000313" key="2">
    <source>
        <dbReference type="EMBL" id="MFD2098011.1"/>
    </source>
</evidence>
<name>A0ABW4XR17_9GAMM</name>
<keyword evidence="1" id="KW-0472">Membrane</keyword>
<dbReference type="Proteomes" id="UP001597380">
    <property type="component" value="Unassembled WGS sequence"/>
</dbReference>
<organism evidence="2 3">
    <name type="scientific">Corallincola platygyrae</name>
    <dbReference type="NCBI Taxonomy" id="1193278"/>
    <lineage>
        <taxon>Bacteria</taxon>
        <taxon>Pseudomonadati</taxon>
        <taxon>Pseudomonadota</taxon>
        <taxon>Gammaproteobacteria</taxon>
        <taxon>Alteromonadales</taxon>
        <taxon>Psychromonadaceae</taxon>
        <taxon>Corallincola</taxon>
    </lineage>
</organism>
<comment type="caution">
    <text evidence="2">The sequence shown here is derived from an EMBL/GenBank/DDBJ whole genome shotgun (WGS) entry which is preliminary data.</text>
</comment>
<feature type="transmembrane region" description="Helical" evidence="1">
    <location>
        <begin position="35"/>
        <end position="56"/>
    </location>
</feature>
<evidence type="ECO:0000256" key="1">
    <source>
        <dbReference type="SAM" id="Phobius"/>
    </source>
</evidence>
<dbReference type="RefSeq" id="WP_345342264.1">
    <property type="nucleotide sequence ID" value="NZ_BAABLI010000034.1"/>
</dbReference>
<protein>
    <submittedName>
        <fullName evidence="2">DUF58 domain-containing protein</fullName>
    </submittedName>
</protein>
<reference evidence="3" key="1">
    <citation type="journal article" date="2019" name="Int. J. Syst. Evol. Microbiol.">
        <title>The Global Catalogue of Microorganisms (GCM) 10K type strain sequencing project: providing services to taxonomists for standard genome sequencing and annotation.</title>
        <authorList>
            <consortium name="The Broad Institute Genomics Platform"/>
            <consortium name="The Broad Institute Genome Sequencing Center for Infectious Disease"/>
            <person name="Wu L."/>
            <person name="Ma J."/>
        </authorList>
    </citation>
    <scope>NUCLEOTIDE SEQUENCE [LARGE SCALE GENOMIC DNA]</scope>
    <source>
        <strain evidence="3">CGMCC 1.10992</strain>
    </source>
</reference>
<keyword evidence="1" id="KW-0812">Transmembrane</keyword>
<keyword evidence="3" id="KW-1185">Reference proteome</keyword>
<evidence type="ECO:0000313" key="3">
    <source>
        <dbReference type="Proteomes" id="UP001597380"/>
    </source>
</evidence>
<keyword evidence="1" id="KW-1133">Transmembrane helix</keyword>
<proteinExistence type="predicted"/>
<sequence length="333" mass="37861">MLTSIRRRMTPMWERWLARRIPQQEMVTLGQGNVFIFPSRFGFAFLFTILSVYLLGTNYSNNLALFLAFFLVSVFVGSIWFSYRNLAGLQISCESTEKGYQGDDGVFRIRFVGIQPHIMIQARFKRGSRSFASIERPGKIRLTVKAKLLERGLFSPGRLTVESVYPLGLFRTWTHLDTGAKTLVYPKPMPCQLLLQGHTIGQEQEGGDQSRARGNEEFESLRSYQQGESLRQVAWKQYAQGRGMMTKQFDQPEQEECWLVLLRTPGKGLEERLSRLCFRVLELSQQGTYFGLELGSERVSPGSGEKHKLACLKALALFGKESRLEGGKGDSDD</sequence>
<accession>A0ABW4XR17</accession>
<dbReference type="EMBL" id="JBHUHT010000031">
    <property type="protein sequence ID" value="MFD2098011.1"/>
    <property type="molecule type" value="Genomic_DNA"/>
</dbReference>
<feature type="transmembrane region" description="Helical" evidence="1">
    <location>
        <begin position="63"/>
        <end position="83"/>
    </location>
</feature>